<dbReference type="InterPro" id="IPR048491">
    <property type="entry name" value="XMAP215_CLASP_TOG"/>
</dbReference>
<dbReference type="EMBL" id="OOIL02003369">
    <property type="protein sequence ID" value="VFQ87614.1"/>
    <property type="molecule type" value="Genomic_DNA"/>
</dbReference>
<reference evidence="5 6" key="1">
    <citation type="submission" date="2018-04" db="EMBL/GenBank/DDBJ databases">
        <authorList>
            <person name="Vogel A."/>
        </authorList>
    </citation>
    <scope>NUCLEOTIDE SEQUENCE [LARGE SCALE GENOMIC DNA]</scope>
</reference>
<dbReference type="GO" id="GO:0007051">
    <property type="term" value="P:spindle organization"/>
    <property type="evidence" value="ECO:0007669"/>
    <property type="project" value="InterPro"/>
</dbReference>
<proteinExistence type="predicted"/>
<protein>
    <recommendedName>
        <fullName evidence="4">XMAP215/Dis1/CLASP TOG domain-containing protein</fullName>
    </recommendedName>
</protein>
<dbReference type="GO" id="GO:0005737">
    <property type="term" value="C:cytoplasm"/>
    <property type="evidence" value="ECO:0007669"/>
    <property type="project" value="UniProtKB-SubCell"/>
</dbReference>
<dbReference type="GO" id="GO:0046785">
    <property type="term" value="P:microtubule polymerization"/>
    <property type="evidence" value="ECO:0007669"/>
    <property type="project" value="InterPro"/>
</dbReference>
<dbReference type="GO" id="GO:0030951">
    <property type="term" value="P:establishment or maintenance of microtubule cytoskeleton polarity"/>
    <property type="evidence" value="ECO:0007669"/>
    <property type="project" value="InterPro"/>
</dbReference>
<feature type="transmembrane region" description="Helical" evidence="3">
    <location>
        <begin position="90"/>
        <end position="110"/>
    </location>
</feature>
<evidence type="ECO:0000256" key="3">
    <source>
        <dbReference type="SAM" id="Phobius"/>
    </source>
</evidence>
<keyword evidence="2" id="KW-0963">Cytoplasm</keyword>
<evidence type="ECO:0000313" key="6">
    <source>
        <dbReference type="Proteomes" id="UP000595140"/>
    </source>
</evidence>
<dbReference type="AlphaFoldDB" id="A0A484MHT2"/>
<dbReference type="GO" id="GO:0061863">
    <property type="term" value="F:microtubule plus end polymerase"/>
    <property type="evidence" value="ECO:0007669"/>
    <property type="project" value="InterPro"/>
</dbReference>
<keyword evidence="3" id="KW-0472">Membrane</keyword>
<dbReference type="PANTHER" id="PTHR12609">
    <property type="entry name" value="MICROTUBULE ASSOCIATED PROTEIN XMAP215"/>
    <property type="match status" value="1"/>
</dbReference>
<accession>A0A484MHT2</accession>
<keyword evidence="3" id="KW-0812">Transmembrane</keyword>
<dbReference type="GO" id="GO:0051010">
    <property type="term" value="F:microtubule plus-end binding"/>
    <property type="evidence" value="ECO:0007669"/>
    <property type="project" value="InterPro"/>
</dbReference>
<organism evidence="5 6">
    <name type="scientific">Cuscuta campestris</name>
    <dbReference type="NCBI Taxonomy" id="132261"/>
    <lineage>
        <taxon>Eukaryota</taxon>
        <taxon>Viridiplantae</taxon>
        <taxon>Streptophyta</taxon>
        <taxon>Embryophyta</taxon>
        <taxon>Tracheophyta</taxon>
        <taxon>Spermatophyta</taxon>
        <taxon>Magnoliopsida</taxon>
        <taxon>eudicotyledons</taxon>
        <taxon>Gunneridae</taxon>
        <taxon>Pentapetalae</taxon>
        <taxon>asterids</taxon>
        <taxon>lamiids</taxon>
        <taxon>Solanales</taxon>
        <taxon>Convolvulaceae</taxon>
        <taxon>Cuscuteae</taxon>
        <taxon>Cuscuta</taxon>
        <taxon>Cuscuta subgen. Grammica</taxon>
        <taxon>Cuscuta sect. Cleistogrammica</taxon>
    </lineage>
</organism>
<keyword evidence="6" id="KW-1185">Reference proteome</keyword>
<gene>
    <name evidence="5" type="ORF">CCAM_LOCUS29390</name>
</gene>
<dbReference type="Pfam" id="PF21041">
    <property type="entry name" value="XMAP215_CLASP_TOG"/>
    <property type="match status" value="1"/>
</dbReference>
<dbReference type="Proteomes" id="UP000595140">
    <property type="component" value="Unassembled WGS sequence"/>
</dbReference>
<dbReference type="InterPro" id="IPR016024">
    <property type="entry name" value="ARM-type_fold"/>
</dbReference>
<keyword evidence="3" id="KW-1133">Transmembrane helix</keyword>
<comment type="subcellular location">
    <subcellularLocation>
        <location evidence="1">Cytoplasm</location>
    </subcellularLocation>
</comment>
<dbReference type="InterPro" id="IPR045110">
    <property type="entry name" value="XMAP215"/>
</dbReference>
<evidence type="ECO:0000313" key="5">
    <source>
        <dbReference type="EMBL" id="VFQ87614.1"/>
    </source>
</evidence>
<evidence type="ECO:0000256" key="2">
    <source>
        <dbReference type="ARBA" id="ARBA00022490"/>
    </source>
</evidence>
<sequence>MSEDDKLLKEAKKLPWDERLLHKNWKVRIDANADLATVFDSIADPKDHRFREIGHLFKKTVSDSNAPVQEKALDALVSYLKAADADAGRLLMNLFINVTGMLCQIWLIFVRSAQDKKAAKWSERKDAVEELTKLASTKRISPGDFSEICRTLKKAC</sequence>
<dbReference type="InterPro" id="IPR011989">
    <property type="entry name" value="ARM-like"/>
</dbReference>
<dbReference type="Gene3D" id="1.25.10.10">
    <property type="entry name" value="Leucine-rich Repeat Variant"/>
    <property type="match status" value="2"/>
</dbReference>
<evidence type="ECO:0000256" key="1">
    <source>
        <dbReference type="ARBA" id="ARBA00004496"/>
    </source>
</evidence>
<evidence type="ECO:0000259" key="4">
    <source>
        <dbReference type="Pfam" id="PF21041"/>
    </source>
</evidence>
<name>A0A484MHT2_9ASTE</name>
<feature type="domain" description="XMAP215/Dis1/CLASP TOG" evidence="4">
    <location>
        <begin position="11"/>
        <end position="89"/>
    </location>
</feature>
<dbReference type="SUPFAM" id="SSF48371">
    <property type="entry name" value="ARM repeat"/>
    <property type="match status" value="1"/>
</dbReference>
<dbReference type="OrthoDB" id="205662at2759"/>